<sequence>MMTITISQKDFWNLFVEIPETEKKSDGLCNILQDRWYIFDTICQFPKELGTGIWGEIELRNGLSLAFSEVQLYDDLIMQNPERQHPLEYNFYLSGYQQDNHFSVSSGNHRLWGSGLAPKEKFKSFKSEKLIEISVHMKPEIFCLFMGKEQQQLPPELTHLVRKPHQEYYSRPGTTTPAMQVVLQQILNCPYQEMMKRMYLESKVLELMVLLVEEDLTARQGKNDTFALKPDDVERIHYAKEILLQNLNNPPSLLELARQVGLNDCTLKRGFRLIFDTTVFGYLHHHRLEQARKLLAAGELSISQAARSVGFSSRSYFATAFRKKFGINPKEFLTRNSRLSLKIDELAV</sequence>
<keyword evidence="2" id="KW-0238">DNA-binding</keyword>
<dbReference type="PROSITE" id="PS00041">
    <property type="entry name" value="HTH_ARAC_FAMILY_1"/>
    <property type="match status" value="1"/>
</dbReference>
<proteinExistence type="predicted"/>
<dbReference type="Pfam" id="PF12833">
    <property type="entry name" value="HTH_18"/>
    <property type="match status" value="1"/>
</dbReference>
<dbReference type="PANTHER" id="PTHR47893:SF1">
    <property type="entry name" value="REGULATORY PROTEIN PCHR"/>
    <property type="match status" value="1"/>
</dbReference>
<dbReference type="Gene3D" id="1.10.10.60">
    <property type="entry name" value="Homeodomain-like"/>
    <property type="match status" value="1"/>
</dbReference>
<dbReference type="InterPro" id="IPR009057">
    <property type="entry name" value="Homeodomain-like_sf"/>
</dbReference>
<dbReference type="GO" id="GO:0043565">
    <property type="term" value="F:sequence-specific DNA binding"/>
    <property type="evidence" value="ECO:0007669"/>
    <property type="project" value="InterPro"/>
</dbReference>
<dbReference type="SMART" id="SM00342">
    <property type="entry name" value="HTH_ARAC"/>
    <property type="match status" value="1"/>
</dbReference>
<dbReference type="InterPro" id="IPR020449">
    <property type="entry name" value="Tscrpt_reg_AraC-type_HTH"/>
</dbReference>
<organism evidence="5 6">
    <name type="scientific">Nodularia spumigena UHCC 0039</name>
    <dbReference type="NCBI Taxonomy" id="1914872"/>
    <lineage>
        <taxon>Bacteria</taxon>
        <taxon>Bacillati</taxon>
        <taxon>Cyanobacteriota</taxon>
        <taxon>Cyanophyceae</taxon>
        <taxon>Nostocales</taxon>
        <taxon>Nodulariaceae</taxon>
        <taxon>Nodularia</taxon>
    </lineage>
</organism>
<dbReference type="PRINTS" id="PR00032">
    <property type="entry name" value="HTHARAC"/>
</dbReference>
<evidence type="ECO:0000313" key="6">
    <source>
        <dbReference type="Proteomes" id="UP000244056"/>
    </source>
</evidence>
<gene>
    <name evidence="5" type="primary">pchR</name>
    <name evidence="5" type="ORF">BMF81_03100</name>
</gene>
<name>A0A2S0Q9F4_NODSP</name>
<dbReference type="InterPro" id="IPR018060">
    <property type="entry name" value="HTH_AraC"/>
</dbReference>
<evidence type="ECO:0000256" key="3">
    <source>
        <dbReference type="ARBA" id="ARBA00023163"/>
    </source>
</evidence>
<accession>A0A2S0Q9F4</accession>
<dbReference type="KEGG" id="nsp:BMF81_03100"/>
<dbReference type="AlphaFoldDB" id="A0A2S0Q9F4"/>
<evidence type="ECO:0000313" key="5">
    <source>
        <dbReference type="EMBL" id="AVZ30940.1"/>
    </source>
</evidence>
<keyword evidence="1" id="KW-0805">Transcription regulation</keyword>
<evidence type="ECO:0000259" key="4">
    <source>
        <dbReference type="PROSITE" id="PS01124"/>
    </source>
</evidence>
<feature type="domain" description="HTH araC/xylS-type" evidence="4">
    <location>
        <begin position="237"/>
        <end position="335"/>
    </location>
</feature>
<protein>
    <submittedName>
        <fullName evidence="5">Regulatory protein PchR</fullName>
    </submittedName>
</protein>
<dbReference type="GO" id="GO:0003700">
    <property type="term" value="F:DNA-binding transcription factor activity"/>
    <property type="evidence" value="ECO:0007669"/>
    <property type="project" value="InterPro"/>
</dbReference>
<evidence type="ECO:0000256" key="1">
    <source>
        <dbReference type="ARBA" id="ARBA00023015"/>
    </source>
</evidence>
<dbReference type="SUPFAM" id="SSF46689">
    <property type="entry name" value="Homeodomain-like"/>
    <property type="match status" value="2"/>
</dbReference>
<dbReference type="PANTHER" id="PTHR47893">
    <property type="entry name" value="REGULATORY PROTEIN PCHR"/>
    <property type="match status" value="1"/>
</dbReference>
<dbReference type="InterPro" id="IPR018062">
    <property type="entry name" value="HTH_AraC-typ_CS"/>
</dbReference>
<keyword evidence="3" id="KW-0804">Transcription</keyword>
<dbReference type="EMBL" id="CP020114">
    <property type="protein sequence ID" value="AVZ30940.1"/>
    <property type="molecule type" value="Genomic_DNA"/>
</dbReference>
<dbReference type="InterPro" id="IPR053142">
    <property type="entry name" value="PchR_regulatory_protein"/>
</dbReference>
<evidence type="ECO:0000256" key="2">
    <source>
        <dbReference type="ARBA" id="ARBA00023125"/>
    </source>
</evidence>
<dbReference type="PROSITE" id="PS01124">
    <property type="entry name" value="HTH_ARAC_FAMILY_2"/>
    <property type="match status" value="1"/>
</dbReference>
<dbReference type="Proteomes" id="UP000244056">
    <property type="component" value="Chromosome"/>
</dbReference>
<reference evidence="5 6" key="1">
    <citation type="submission" date="2017-03" db="EMBL/GenBank/DDBJ databases">
        <title>Comparative genomics of the toxic Baltic Sea cyanobacteria Nodularia spumigena UHCC 0039 and its response on varying salinity.</title>
        <authorList>
            <person name="Teikari J.E."/>
        </authorList>
    </citation>
    <scope>NUCLEOTIDE SEQUENCE [LARGE SCALE GENOMIC DNA]</scope>
    <source>
        <strain evidence="5 6">UHCC 0039</strain>
    </source>
</reference>